<gene>
    <name evidence="1" type="ORF">SCLCIDRAFT_116795</name>
</gene>
<feature type="non-terminal residue" evidence="1">
    <location>
        <position position="1"/>
    </location>
</feature>
<proteinExistence type="predicted"/>
<keyword evidence="2" id="KW-1185">Reference proteome</keyword>
<evidence type="ECO:0000313" key="2">
    <source>
        <dbReference type="Proteomes" id="UP000053989"/>
    </source>
</evidence>
<sequence>LPLNPDPLLKTDQSQSKTSLTLDVNHFFICKTGVESVCKHCQALCDKDPAAWNTAYPNNKQQINYSAGTVTGMLQGHIAKWHLVEYLEIASNPNRQWWIQLSNIEVAIGLGYTFDELKEIVKKDGKLNNLLPHSTNSTPPDNVASKNWANILPFYLPQLHKHLVNFIVVDDQSLNVLKCKEFRHLLLFLREDLKDTNIPHCTKIKTDIIGAWKDYFVSLKQDLSVCILSFIGLISLIVSLNCAQNAVGDISFAADIWSSDT</sequence>
<name>A0A0C3E6I6_9AGAM</name>
<dbReference type="Proteomes" id="UP000053989">
    <property type="component" value="Unassembled WGS sequence"/>
</dbReference>
<dbReference type="HOGENOM" id="CLU_072868_0_0_1"/>
<reference evidence="2" key="2">
    <citation type="submission" date="2015-01" db="EMBL/GenBank/DDBJ databases">
        <title>Evolutionary Origins and Diversification of the Mycorrhizal Mutualists.</title>
        <authorList>
            <consortium name="DOE Joint Genome Institute"/>
            <consortium name="Mycorrhizal Genomics Consortium"/>
            <person name="Kohler A."/>
            <person name="Kuo A."/>
            <person name="Nagy L.G."/>
            <person name="Floudas D."/>
            <person name="Copeland A."/>
            <person name="Barry K.W."/>
            <person name="Cichocki N."/>
            <person name="Veneault-Fourrey C."/>
            <person name="LaButti K."/>
            <person name="Lindquist E.A."/>
            <person name="Lipzen A."/>
            <person name="Lundell T."/>
            <person name="Morin E."/>
            <person name="Murat C."/>
            <person name="Riley R."/>
            <person name="Ohm R."/>
            <person name="Sun H."/>
            <person name="Tunlid A."/>
            <person name="Henrissat B."/>
            <person name="Grigoriev I.V."/>
            <person name="Hibbett D.S."/>
            <person name="Martin F."/>
        </authorList>
    </citation>
    <scope>NUCLEOTIDE SEQUENCE [LARGE SCALE GENOMIC DNA]</scope>
    <source>
        <strain evidence="2">Foug A</strain>
    </source>
</reference>
<protein>
    <submittedName>
        <fullName evidence="1">Uncharacterized protein</fullName>
    </submittedName>
</protein>
<evidence type="ECO:0000313" key="1">
    <source>
        <dbReference type="EMBL" id="KIM63596.1"/>
    </source>
</evidence>
<dbReference type="InParanoid" id="A0A0C3E6I6"/>
<accession>A0A0C3E6I6</accession>
<dbReference type="OrthoDB" id="2682078at2759"/>
<dbReference type="EMBL" id="KN822033">
    <property type="protein sequence ID" value="KIM63596.1"/>
    <property type="molecule type" value="Genomic_DNA"/>
</dbReference>
<reference evidence="1 2" key="1">
    <citation type="submission" date="2014-04" db="EMBL/GenBank/DDBJ databases">
        <authorList>
            <consortium name="DOE Joint Genome Institute"/>
            <person name="Kuo A."/>
            <person name="Kohler A."/>
            <person name="Nagy L.G."/>
            <person name="Floudas D."/>
            <person name="Copeland A."/>
            <person name="Barry K.W."/>
            <person name="Cichocki N."/>
            <person name="Veneault-Fourrey C."/>
            <person name="LaButti K."/>
            <person name="Lindquist E.A."/>
            <person name="Lipzen A."/>
            <person name="Lundell T."/>
            <person name="Morin E."/>
            <person name="Murat C."/>
            <person name="Sun H."/>
            <person name="Tunlid A."/>
            <person name="Henrissat B."/>
            <person name="Grigoriev I.V."/>
            <person name="Hibbett D.S."/>
            <person name="Martin F."/>
            <person name="Nordberg H.P."/>
            <person name="Cantor M.N."/>
            <person name="Hua S.X."/>
        </authorList>
    </citation>
    <scope>NUCLEOTIDE SEQUENCE [LARGE SCALE GENOMIC DNA]</scope>
    <source>
        <strain evidence="1 2">Foug A</strain>
    </source>
</reference>
<dbReference type="AlphaFoldDB" id="A0A0C3E6I6"/>
<organism evidence="1 2">
    <name type="scientific">Scleroderma citrinum Foug A</name>
    <dbReference type="NCBI Taxonomy" id="1036808"/>
    <lineage>
        <taxon>Eukaryota</taxon>
        <taxon>Fungi</taxon>
        <taxon>Dikarya</taxon>
        <taxon>Basidiomycota</taxon>
        <taxon>Agaricomycotina</taxon>
        <taxon>Agaricomycetes</taxon>
        <taxon>Agaricomycetidae</taxon>
        <taxon>Boletales</taxon>
        <taxon>Sclerodermatineae</taxon>
        <taxon>Sclerodermataceae</taxon>
        <taxon>Scleroderma</taxon>
    </lineage>
</organism>